<comment type="caution">
    <text evidence="2">The sequence shown here is derived from an EMBL/GenBank/DDBJ whole genome shotgun (WGS) entry which is preliminary data.</text>
</comment>
<evidence type="ECO:0000256" key="1">
    <source>
        <dbReference type="SAM" id="MobiDB-lite"/>
    </source>
</evidence>
<feature type="compositionally biased region" description="Basic and acidic residues" evidence="1">
    <location>
        <begin position="320"/>
        <end position="334"/>
    </location>
</feature>
<name>A0A9P9DX15_9HYPO</name>
<feature type="compositionally biased region" description="Basic and acidic residues" evidence="1">
    <location>
        <begin position="289"/>
        <end position="298"/>
    </location>
</feature>
<evidence type="ECO:0000313" key="2">
    <source>
        <dbReference type="EMBL" id="KAH7126026.1"/>
    </source>
</evidence>
<feature type="region of interest" description="Disordered" evidence="1">
    <location>
        <begin position="1"/>
        <end position="29"/>
    </location>
</feature>
<feature type="region of interest" description="Disordered" evidence="1">
    <location>
        <begin position="264"/>
        <end position="334"/>
    </location>
</feature>
<gene>
    <name evidence="2" type="ORF">EDB81DRAFT_810326</name>
</gene>
<sequence length="334" mass="36899">MQFVGGDVDKPRRRGYNSRPGVADHPMALGLPHIPIPSKQGVSVDKMRHSLGELVSGFIGGASIPDTIESFPTLRDIPPGGNPNARGLQHPNPARRNLFQEQLSQRQFINEPQMGSPSGRPYPQLPQQRHTGRTVSPPHAFQANMQNVDGMQMGRGGLLNQLSPQQVPQFRQSDGRGPAQYPLAELLRMIPQNLVPTQPELQLTASLPSQMTNQQTPQQAQHALVEQKWNNFHYSHSTASERKSNIPEPIGNNHSIHATISKDHTAGDNAESAESFAKFGQKIQWRARPTFEREETSEGPKPPLLAKWGETRASGPGPRATREEALNKRAAELR</sequence>
<keyword evidence="3" id="KW-1185">Reference proteome</keyword>
<dbReference type="EMBL" id="JAGMUV010000020">
    <property type="protein sequence ID" value="KAH7126026.1"/>
    <property type="molecule type" value="Genomic_DNA"/>
</dbReference>
<feature type="region of interest" description="Disordered" evidence="1">
    <location>
        <begin position="111"/>
        <end position="135"/>
    </location>
</feature>
<protein>
    <submittedName>
        <fullName evidence="2">Uncharacterized protein</fullName>
    </submittedName>
</protein>
<proteinExistence type="predicted"/>
<reference evidence="2" key="1">
    <citation type="journal article" date="2021" name="Nat. Commun.">
        <title>Genetic determinants of endophytism in the Arabidopsis root mycobiome.</title>
        <authorList>
            <person name="Mesny F."/>
            <person name="Miyauchi S."/>
            <person name="Thiergart T."/>
            <person name="Pickel B."/>
            <person name="Atanasova L."/>
            <person name="Karlsson M."/>
            <person name="Huettel B."/>
            <person name="Barry K.W."/>
            <person name="Haridas S."/>
            <person name="Chen C."/>
            <person name="Bauer D."/>
            <person name="Andreopoulos W."/>
            <person name="Pangilinan J."/>
            <person name="LaButti K."/>
            <person name="Riley R."/>
            <person name="Lipzen A."/>
            <person name="Clum A."/>
            <person name="Drula E."/>
            <person name="Henrissat B."/>
            <person name="Kohler A."/>
            <person name="Grigoriev I.V."/>
            <person name="Martin F.M."/>
            <person name="Hacquard S."/>
        </authorList>
    </citation>
    <scope>NUCLEOTIDE SEQUENCE</scope>
    <source>
        <strain evidence="2">MPI-CAGE-AT-0147</strain>
    </source>
</reference>
<accession>A0A9P9DX15</accession>
<evidence type="ECO:0000313" key="3">
    <source>
        <dbReference type="Proteomes" id="UP000738349"/>
    </source>
</evidence>
<organism evidence="2 3">
    <name type="scientific">Dactylonectria macrodidyma</name>
    <dbReference type="NCBI Taxonomy" id="307937"/>
    <lineage>
        <taxon>Eukaryota</taxon>
        <taxon>Fungi</taxon>
        <taxon>Dikarya</taxon>
        <taxon>Ascomycota</taxon>
        <taxon>Pezizomycotina</taxon>
        <taxon>Sordariomycetes</taxon>
        <taxon>Hypocreomycetidae</taxon>
        <taxon>Hypocreales</taxon>
        <taxon>Nectriaceae</taxon>
        <taxon>Dactylonectria</taxon>
    </lineage>
</organism>
<dbReference type="Proteomes" id="UP000738349">
    <property type="component" value="Unassembled WGS sequence"/>
</dbReference>
<dbReference type="AlphaFoldDB" id="A0A9P9DX15"/>